<dbReference type="GO" id="GO:0046872">
    <property type="term" value="F:metal ion binding"/>
    <property type="evidence" value="ECO:0007669"/>
    <property type="project" value="UniProtKB-KW"/>
</dbReference>
<comment type="caution">
    <text evidence="4">The sequence shown here is derived from an EMBL/GenBank/DDBJ whole genome shotgun (WGS) entry which is preliminary data.</text>
</comment>
<feature type="binding site" evidence="3">
    <location>
        <position position="92"/>
    </location>
    <ligand>
        <name>a divalent metal cation</name>
        <dbReference type="ChEBI" id="CHEBI:60240"/>
        <label>1</label>
    </ligand>
</feature>
<dbReference type="Pfam" id="PF01784">
    <property type="entry name" value="DUF34_NIF3"/>
    <property type="match status" value="1"/>
</dbReference>
<dbReference type="PANTHER" id="PTHR13799">
    <property type="entry name" value="NGG1 INTERACTING FACTOR 3"/>
    <property type="match status" value="1"/>
</dbReference>
<gene>
    <name evidence="4" type="ORF">V1264_021617</name>
</gene>
<dbReference type="PANTHER" id="PTHR13799:SF13">
    <property type="entry name" value="NIF3-LIKE PROTEIN 1"/>
    <property type="match status" value="1"/>
</dbReference>
<name>A0AAN9AIJ0_9CAEN</name>
<comment type="similarity">
    <text evidence="1">Belongs to the GTP cyclohydrolase I type 2/NIF3 family.</text>
</comment>
<feature type="binding site" evidence="3">
    <location>
        <position position="54"/>
    </location>
    <ligand>
        <name>a divalent metal cation</name>
        <dbReference type="ChEBI" id="CHEBI:60240"/>
        <label>1</label>
    </ligand>
</feature>
<dbReference type="GO" id="GO:0005739">
    <property type="term" value="C:mitochondrion"/>
    <property type="evidence" value="ECO:0007669"/>
    <property type="project" value="TreeGrafter"/>
</dbReference>
<dbReference type="Gene3D" id="3.40.1390.30">
    <property type="entry name" value="NIF3 (NGG1p interacting factor 3)-like"/>
    <property type="match status" value="1"/>
</dbReference>
<dbReference type="InterPro" id="IPR002678">
    <property type="entry name" value="DUF34/NIF3"/>
</dbReference>
<dbReference type="InterPro" id="IPR036069">
    <property type="entry name" value="DUF34/NIF3_sf"/>
</dbReference>
<dbReference type="SUPFAM" id="SSF102705">
    <property type="entry name" value="NIF3 (NGG1p interacting factor 3)-like"/>
    <property type="match status" value="1"/>
</dbReference>
<evidence type="ECO:0000313" key="5">
    <source>
        <dbReference type="Proteomes" id="UP001374579"/>
    </source>
</evidence>
<evidence type="ECO:0000256" key="2">
    <source>
        <dbReference type="ARBA" id="ARBA00019069"/>
    </source>
</evidence>
<proteinExistence type="inferred from homology"/>
<dbReference type="Proteomes" id="UP001374579">
    <property type="component" value="Unassembled WGS sequence"/>
</dbReference>
<keyword evidence="5" id="KW-1185">Reference proteome</keyword>
<dbReference type="AlphaFoldDB" id="A0AAN9AIJ0"/>
<dbReference type="FunFam" id="3.40.1390.30:FF:000001">
    <property type="entry name" value="GTP cyclohydrolase 1 type 2"/>
    <property type="match status" value="1"/>
</dbReference>
<evidence type="ECO:0000313" key="4">
    <source>
        <dbReference type="EMBL" id="KAK7087585.1"/>
    </source>
</evidence>
<sequence length="162" mass="17757">MASPSLAGSWDNVGLLLEPSLPHTVQRMLLTNDLTPAVMKEAVDHGVNMIVSYHPPIFAPLKRVTQSSWKERIVAGCLERRIALYSPHTSWDAAVDGVNDWLIHAFVIMENVECTDVAKLPLLGYGMGRVGQLRSLITMETAVAAIKKHLNLPHVRLAQSAG</sequence>
<evidence type="ECO:0000256" key="3">
    <source>
        <dbReference type="PIRSR" id="PIRSR602678-1"/>
    </source>
</evidence>
<organism evidence="4 5">
    <name type="scientific">Littorina saxatilis</name>
    <dbReference type="NCBI Taxonomy" id="31220"/>
    <lineage>
        <taxon>Eukaryota</taxon>
        <taxon>Metazoa</taxon>
        <taxon>Spiralia</taxon>
        <taxon>Lophotrochozoa</taxon>
        <taxon>Mollusca</taxon>
        <taxon>Gastropoda</taxon>
        <taxon>Caenogastropoda</taxon>
        <taxon>Littorinimorpha</taxon>
        <taxon>Littorinoidea</taxon>
        <taxon>Littorinidae</taxon>
        <taxon>Littorina</taxon>
    </lineage>
</organism>
<evidence type="ECO:0000256" key="1">
    <source>
        <dbReference type="ARBA" id="ARBA00006964"/>
    </source>
</evidence>
<dbReference type="EMBL" id="JBAMIC010004070">
    <property type="protein sequence ID" value="KAK7087585.1"/>
    <property type="molecule type" value="Genomic_DNA"/>
</dbReference>
<accession>A0AAN9AIJ0</accession>
<reference evidence="4 5" key="1">
    <citation type="submission" date="2024-02" db="EMBL/GenBank/DDBJ databases">
        <title>Chromosome-scale genome assembly of the rough periwinkle Littorina saxatilis.</title>
        <authorList>
            <person name="De Jode A."/>
            <person name="Faria R."/>
            <person name="Formenti G."/>
            <person name="Sims Y."/>
            <person name="Smith T.P."/>
            <person name="Tracey A."/>
            <person name="Wood J.M.D."/>
            <person name="Zagrodzka Z.B."/>
            <person name="Johannesson K."/>
            <person name="Butlin R.K."/>
            <person name="Leder E.H."/>
        </authorList>
    </citation>
    <scope>NUCLEOTIDE SEQUENCE [LARGE SCALE GENOMIC DNA]</scope>
    <source>
        <strain evidence="4">Snail1</strain>
        <tissue evidence="4">Muscle</tissue>
    </source>
</reference>
<keyword evidence="3" id="KW-0479">Metal-binding</keyword>
<protein>
    <recommendedName>
        <fullName evidence="2">NIF3-like protein 1</fullName>
    </recommendedName>
</protein>